<sequence length="169" mass="19284">MCTNRTVASLYLEKETAFMKVFDTAVESQMDRRCTFVSLGGGVTGDVWVCSCCIPWYDTDRLKTLPNEYTAEVVEYMLIRDVEAEARRAIKRTIEKNIKIKKTIDRALSPRVSASFTKKKGESIWMDYGPSVIVAARWIKLPDIKLYTRLKLSTHHEFASPVQMHGLIG</sequence>
<reference evidence="1 2" key="1">
    <citation type="journal article" date="2019" name="Sci. Rep.">
        <title>A high-quality genome of Eragrostis curvula grass provides insights into Poaceae evolution and supports new strategies to enhance forage quality.</title>
        <authorList>
            <person name="Carballo J."/>
            <person name="Santos B.A.C.M."/>
            <person name="Zappacosta D."/>
            <person name="Garbus I."/>
            <person name="Selva J.P."/>
            <person name="Gallo C.A."/>
            <person name="Diaz A."/>
            <person name="Albertini E."/>
            <person name="Caccamo M."/>
            <person name="Echenique V."/>
        </authorList>
    </citation>
    <scope>NUCLEOTIDE SEQUENCE [LARGE SCALE GENOMIC DNA]</scope>
    <source>
        <strain evidence="2">cv. Victoria</strain>
        <tissue evidence="1">Leaf</tissue>
    </source>
</reference>
<dbReference type="AlphaFoldDB" id="A0A5J9UTF7"/>
<keyword evidence="2" id="KW-1185">Reference proteome</keyword>
<comment type="caution">
    <text evidence="1">The sequence shown here is derived from an EMBL/GenBank/DDBJ whole genome shotgun (WGS) entry which is preliminary data.</text>
</comment>
<dbReference type="OrthoDB" id="197068at2759"/>
<feature type="non-terminal residue" evidence="1">
    <location>
        <position position="1"/>
    </location>
</feature>
<evidence type="ECO:0000313" key="2">
    <source>
        <dbReference type="Proteomes" id="UP000324897"/>
    </source>
</evidence>
<accession>A0A5J9UTF7</accession>
<name>A0A5J9UTF7_9POAL</name>
<dbReference type="Gramene" id="TVU26825">
    <property type="protein sequence ID" value="TVU26825"/>
    <property type="gene ID" value="EJB05_29390"/>
</dbReference>
<proteinExistence type="predicted"/>
<protein>
    <submittedName>
        <fullName evidence="1">Uncharacterized protein</fullName>
    </submittedName>
</protein>
<dbReference type="Proteomes" id="UP000324897">
    <property type="component" value="Chromosome 2"/>
</dbReference>
<gene>
    <name evidence="1" type="ORF">EJB05_29390</name>
</gene>
<evidence type="ECO:0000313" key="1">
    <source>
        <dbReference type="EMBL" id="TVU26825.1"/>
    </source>
</evidence>
<organism evidence="1 2">
    <name type="scientific">Eragrostis curvula</name>
    <name type="common">weeping love grass</name>
    <dbReference type="NCBI Taxonomy" id="38414"/>
    <lineage>
        <taxon>Eukaryota</taxon>
        <taxon>Viridiplantae</taxon>
        <taxon>Streptophyta</taxon>
        <taxon>Embryophyta</taxon>
        <taxon>Tracheophyta</taxon>
        <taxon>Spermatophyta</taxon>
        <taxon>Magnoliopsida</taxon>
        <taxon>Liliopsida</taxon>
        <taxon>Poales</taxon>
        <taxon>Poaceae</taxon>
        <taxon>PACMAD clade</taxon>
        <taxon>Chloridoideae</taxon>
        <taxon>Eragrostideae</taxon>
        <taxon>Eragrostidinae</taxon>
        <taxon>Eragrostis</taxon>
    </lineage>
</organism>
<dbReference type="EMBL" id="RWGY01000013">
    <property type="protein sequence ID" value="TVU26825.1"/>
    <property type="molecule type" value="Genomic_DNA"/>
</dbReference>